<dbReference type="EMBL" id="CP000431">
    <property type="protein sequence ID" value="ABG92472.1"/>
    <property type="molecule type" value="Genomic_DNA"/>
</dbReference>
<dbReference type="KEGG" id="rha:RHA1_ro00637"/>
<dbReference type="RefSeq" id="WP_011593813.1">
    <property type="nucleotide sequence ID" value="NC_008268.1"/>
</dbReference>
<protein>
    <recommendedName>
        <fullName evidence="4">Polyketide cyclase / dehydrase and lipid transport</fullName>
    </recommendedName>
</protein>
<evidence type="ECO:0000313" key="3">
    <source>
        <dbReference type="Proteomes" id="UP000008710"/>
    </source>
</evidence>
<name>Q0SJ14_RHOJR</name>
<dbReference type="EMBL" id="CP000431">
    <property type="protein sequence ID" value="ABG92389.1"/>
    <property type="molecule type" value="Genomic_DNA"/>
</dbReference>
<dbReference type="OrthoDB" id="3290460at2"/>
<reference evidence="3" key="1">
    <citation type="journal article" date="2006" name="Proc. Natl. Acad. Sci. U.S.A.">
        <title>The complete genome of Rhodococcus sp. RHA1 provides insights into a catabolic powerhouse.</title>
        <authorList>
            <person name="McLeod M.P."/>
            <person name="Warren R.L."/>
            <person name="Hsiao W.W.L."/>
            <person name="Araki N."/>
            <person name="Myhre M."/>
            <person name="Fernandes C."/>
            <person name="Miyazawa D."/>
            <person name="Wong W."/>
            <person name="Lillquist A.L."/>
            <person name="Wang D."/>
            <person name="Dosanjh M."/>
            <person name="Hara H."/>
            <person name="Petrescu A."/>
            <person name="Morin R.D."/>
            <person name="Yang G."/>
            <person name="Stott J.M."/>
            <person name="Schein J.E."/>
            <person name="Shin H."/>
            <person name="Smailus D."/>
            <person name="Siddiqui A.S."/>
            <person name="Marra M.A."/>
            <person name="Jones S.J.M."/>
            <person name="Holt R."/>
            <person name="Brinkman F.S.L."/>
            <person name="Miyauchi K."/>
            <person name="Fukuda M."/>
            <person name="Davies J.E."/>
            <person name="Mohn W.W."/>
            <person name="Eltis L.D."/>
        </authorList>
    </citation>
    <scope>NUCLEOTIDE SEQUENCE [LARGE SCALE GENOMIC DNA]</scope>
    <source>
        <strain evidence="3">RHA1</strain>
    </source>
</reference>
<organism evidence="2 3">
    <name type="scientific">Rhodococcus jostii (strain RHA1)</name>
    <dbReference type="NCBI Taxonomy" id="101510"/>
    <lineage>
        <taxon>Bacteria</taxon>
        <taxon>Bacillati</taxon>
        <taxon>Actinomycetota</taxon>
        <taxon>Actinomycetes</taxon>
        <taxon>Mycobacteriales</taxon>
        <taxon>Nocardiaceae</taxon>
        <taxon>Rhodococcus</taxon>
    </lineage>
</organism>
<dbReference type="AlphaFoldDB" id="Q0SJ14"/>
<evidence type="ECO:0000313" key="2">
    <source>
        <dbReference type="EMBL" id="ABG92472.1"/>
    </source>
</evidence>
<dbReference type="Proteomes" id="UP000008710">
    <property type="component" value="Chromosome"/>
</dbReference>
<dbReference type="PATRIC" id="fig|101510.16.peg.663"/>
<evidence type="ECO:0008006" key="4">
    <source>
        <dbReference type="Google" id="ProtNLM"/>
    </source>
</evidence>
<dbReference type="eggNOG" id="COG2867">
    <property type="taxonomic scope" value="Bacteria"/>
</dbReference>
<proteinExistence type="predicted"/>
<gene>
    <name evidence="1" type="ordered locus">RHA1_ro00554</name>
    <name evidence="2" type="ordered locus">RHA1_ro00637</name>
</gene>
<sequence>MSTIHLHQTTTATPEQFLDALTDFGPGRQAIFGNSADDHLQVHELDTTHADVTEGSGGAWERLHYDWTDPHRIVMTTTDSNLWGGNSGHTYTLTPRPDGTTDIDAVVVRDGKNLKGRALAAVLGVFGTRVLGKAFDNTIAAIEARNHTPRTANNT</sequence>
<evidence type="ECO:0000313" key="1">
    <source>
        <dbReference type="EMBL" id="ABG92389.1"/>
    </source>
</evidence>
<dbReference type="HOGENOM" id="CLU_127145_0_0_11"/>
<dbReference type="KEGG" id="rha:RHA1_ro00554"/>
<reference evidence="2" key="2">
    <citation type="submission" date="2006-07" db="EMBL/GenBank/DDBJ databases">
        <authorList>
            <person name="McLeod M.P."/>
            <person name="Warren R.L."/>
            <person name="Araki N."/>
            <person name="Hsiao W.W.L."/>
            <person name="Myhre M."/>
            <person name="Fernandes C."/>
            <person name="Miyazawa D."/>
            <person name="Wong W."/>
            <person name="Lillquist A.L."/>
            <person name="Wang D."/>
            <person name="Dosanjh M."/>
            <person name="Petrescu A."/>
            <person name="Morin R.D."/>
            <person name="Yang G."/>
            <person name="Stott J.M."/>
            <person name="Schein J.E."/>
            <person name="Shin H."/>
            <person name="Smailus D."/>
            <person name="Siddiqui A.S."/>
            <person name="Marra M.A."/>
            <person name="Jones S.J.M."/>
            <person name="Holt R."/>
            <person name="Brinkman F.S.L."/>
            <person name="Miyauchi K."/>
            <person name="Fukuda M."/>
            <person name="Davies J.E."/>
            <person name="Mohn W.W."/>
            <person name="Eltis L.D."/>
        </authorList>
    </citation>
    <scope>NUCLEOTIDE SEQUENCE</scope>
    <source>
        <strain evidence="2">RHA1</strain>
    </source>
</reference>
<accession>Q0SJ14</accession>
<dbReference type="SUPFAM" id="SSF55961">
    <property type="entry name" value="Bet v1-like"/>
    <property type="match status" value="1"/>
</dbReference>